<evidence type="ECO:0000313" key="2">
    <source>
        <dbReference type="Proteomes" id="UP000193487"/>
    </source>
</evidence>
<dbReference type="OrthoDB" id="3507935at2"/>
<sequence length="380" mass="44005">MVTSLVERSAELKRELLEFSRQPRFDRDRREVLRNHFSGRYVGDESELITALDYFLLQHELRSGKTVVERFAASRPDLPEDERELLLGWRNVVEGIFEVKSLDGDTLVTENLIDELTYRVRSNMGPSVFRPLEAGGFIVGRFVPVGHEWLISGNFVGYPKRDRTSILRVACEFTMRHPERAFRNRDKLIRAQQLLNAEHDRFIRFFRADFVVIPGARLTERMGSFYAFCRDQAMAEIAGSGRQPKDQPFHGPDYPGALVASDAVAVIHDEVEGLGLYAEFGPIEQAFADPSLLQHPDYRRRLRDYLDDASISPVLFERMAARAPEQTNQVFRKLLGRKHFDWKADGEKIMRRRKPHYFDQPRWPRIVPLSDKLAPYVARA</sequence>
<protein>
    <submittedName>
        <fullName evidence="1">Uncharacterized protein</fullName>
    </submittedName>
</protein>
<accession>A0A1X1XN49</accession>
<dbReference type="Proteomes" id="UP000193487">
    <property type="component" value="Unassembled WGS sequence"/>
</dbReference>
<dbReference type="Pfam" id="PF25948">
    <property type="entry name" value="DUF7986"/>
    <property type="match status" value="1"/>
</dbReference>
<dbReference type="InterPro" id="IPR058292">
    <property type="entry name" value="DUF7986"/>
</dbReference>
<dbReference type="EMBL" id="LQPE01000147">
    <property type="protein sequence ID" value="ORW00282.1"/>
    <property type="molecule type" value="Genomic_DNA"/>
</dbReference>
<gene>
    <name evidence="1" type="ORF">AWC14_10610</name>
</gene>
<keyword evidence="2" id="KW-1185">Reference proteome</keyword>
<reference evidence="1 2" key="1">
    <citation type="submission" date="2016-01" db="EMBL/GenBank/DDBJ databases">
        <title>The new phylogeny of the genus Mycobacterium.</title>
        <authorList>
            <person name="Tarcisio F."/>
            <person name="Conor M."/>
            <person name="Antonella G."/>
            <person name="Elisabetta G."/>
            <person name="Giulia F.S."/>
            <person name="Sara T."/>
            <person name="Anna F."/>
            <person name="Clotilde B."/>
            <person name="Roberto B."/>
            <person name="Veronica D.S."/>
            <person name="Fabio R."/>
            <person name="Monica P."/>
            <person name="Olivier J."/>
            <person name="Enrico T."/>
            <person name="Nicola S."/>
        </authorList>
    </citation>
    <scope>NUCLEOTIDE SEQUENCE [LARGE SCALE GENOMIC DNA]</scope>
    <source>
        <strain evidence="1 2">DSM 45166</strain>
    </source>
</reference>
<organism evidence="1 2">
    <name type="scientific">Mycobacterium kyorinense</name>
    <dbReference type="NCBI Taxonomy" id="487514"/>
    <lineage>
        <taxon>Bacteria</taxon>
        <taxon>Bacillati</taxon>
        <taxon>Actinomycetota</taxon>
        <taxon>Actinomycetes</taxon>
        <taxon>Mycobacteriales</taxon>
        <taxon>Mycobacteriaceae</taxon>
        <taxon>Mycobacterium</taxon>
    </lineage>
</organism>
<dbReference type="AlphaFoldDB" id="A0A1X1XN49"/>
<comment type="caution">
    <text evidence="1">The sequence shown here is derived from an EMBL/GenBank/DDBJ whole genome shotgun (WGS) entry which is preliminary data.</text>
</comment>
<name>A0A1X1XN49_9MYCO</name>
<evidence type="ECO:0000313" key="1">
    <source>
        <dbReference type="EMBL" id="ORW00282.1"/>
    </source>
</evidence>
<dbReference type="RefSeq" id="WP_052425518.1">
    <property type="nucleotide sequence ID" value="NZ_BBKA01000025.1"/>
</dbReference>
<proteinExistence type="predicted"/>